<dbReference type="PANTHER" id="PTHR43711">
    <property type="entry name" value="TWO-COMPONENT HISTIDINE KINASE"/>
    <property type="match status" value="1"/>
</dbReference>
<sequence>METNFGLVTSADGTPQMISVSRQIDARKALETELVEARQRAEAAAAAKSDFLANMTHELRTPLNAIVGFSGILRRSPRLEPEDAHHAGLIHDASTTLLQLVNSVLDFSRLEAGAVEVEARPFDPETPVRAIAELMTEQAHAKGLTLAVETRVRPRTCWATPHAYARCC</sequence>
<protein>
    <recommendedName>
        <fullName evidence="2">histidine kinase</fullName>
        <ecNumber evidence="2">2.7.13.3</ecNumber>
    </recommendedName>
</protein>
<dbReference type="SUPFAM" id="SSF47384">
    <property type="entry name" value="Homodimeric domain of signal transducing histidine kinase"/>
    <property type="match status" value="1"/>
</dbReference>
<evidence type="ECO:0000256" key="3">
    <source>
        <dbReference type="ARBA" id="ARBA00022679"/>
    </source>
</evidence>
<dbReference type="PROSITE" id="PS50109">
    <property type="entry name" value="HIS_KIN"/>
    <property type="match status" value="1"/>
</dbReference>
<accession>A0A974P500</accession>
<evidence type="ECO:0000256" key="4">
    <source>
        <dbReference type="ARBA" id="ARBA00022777"/>
    </source>
</evidence>
<evidence type="ECO:0000256" key="2">
    <source>
        <dbReference type="ARBA" id="ARBA00012438"/>
    </source>
</evidence>
<evidence type="ECO:0000313" key="8">
    <source>
        <dbReference type="EMBL" id="QQZ50504.1"/>
    </source>
</evidence>
<comment type="catalytic activity">
    <reaction evidence="1">
        <text>ATP + protein L-histidine = ADP + protein N-phospho-L-histidine.</text>
        <dbReference type="EC" id="2.7.13.3"/>
    </reaction>
</comment>
<feature type="domain" description="Histidine kinase" evidence="7">
    <location>
        <begin position="54"/>
        <end position="149"/>
    </location>
</feature>
<dbReference type="Pfam" id="PF00512">
    <property type="entry name" value="HisKA"/>
    <property type="match status" value="1"/>
</dbReference>
<evidence type="ECO:0000256" key="5">
    <source>
        <dbReference type="ARBA" id="ARBA00023012"/>
    </source>
</evidence>
<keyword evidence="3" id="KW-0808">Transferase</keyword>
<proteinExistence type="predicted"/>
<organism evidence="8">
    <name type="scientific">Phenylobacterium glaciei</name>
    <dbReference type="NCBI Taxonomy" id="2803784"/>
    <lineage>
        <taxon>Bacteria</taxon>
        <taxon>Pseudomonadati</taxon>
        <taxon>Pseudomonadota</taxon>
        <taxon>Alphaproteobacteria</taxon>
        <taxon>Caulobacterales</taxon>
        <taxon>Caulobacteraceae</taxon>
        <taxon>Phenylobacterium</taxon>
    </lineage>
</organism>
<evidence type="ECO:0000256" key="1">
    <source>
        <dbReference type="ARBA" id="ARBA00000085"/>
    </source>
</evidence>
<keyword evidence="6" id="KW-0175">Coiled coil</keyword>
<keyword evidence="5" id="KW-0902">Two-component regulatory system</keyword>
<dbReference type="InterPro" id="IPR050736">
    <property type="entry name" value="Sensor_HK_Regulatory"/>
</dbReference>
<dbReference type="InterPro" id="IPR005467">
    <property type="entry name" value="His_kinase_dom"/>
</dbReference>
<keyword evidence="4" id="KW-0418">Kinase</keyword>
<evidence type="ECO:0000256" key="6">
    <source>
        <dbReference type="SAM" id="Coils"/>
    </source>
</evidence>
<dbReference type="AlphaFoldDB" id="A0A974P500"/>
<dbReference type="InterPro" id="IPR036097">
    <property type="entry name" value="HisK_dim/P_sf"/>
</dbReference>
<gene>
    <name evidence="8" type="ORF">JKL49_02610</name>
</gene>
<dbReference type="InterPro" id="IPR003661">
    <property type="entry name" value="HisK_dim/P_dom"/>
</dbReference>
<dbReference type="PANTHER" id="PTHR43711:SF26">
    <property type="entry name" value="SENSOR HISTIDINE KINASE RCSC"/>
    <property type="match status" value="1"/>
</dbReference>
<name>A0A974P500_9CAUL</name>
<dbReference type="EMBL" id="CP068570">
    <property type="protein sequence ID" value="QQZ50504.1"/>
    <property type="molecule type" value="Genomic_DNA"/>
</dbReference>
<evidence type="ECO:0000259" key="7">
    <source>
        <dbReference type="PROSITE" id="PS50109"/>
    </source>
</evidence>
<reference evidence="8" key="1">
    <citation type="submission" date="2021-01" db="EMBL/GenBank/DDBJ databases">
        <title>Genome sequence of Phenylobacterium sp. 20VBR1 isolated from a valley glaceir, Ny-Alesund, Svalbard.</title>
        <authorList>
            <person name="Thomas F.A."/>
            <person name="Krishnan K.P."/>
            <person name="Sinha R.K."/>
        </authorList>
    </citation>
    <scope>NUCLEOTIDE SEQUENCE</scope>
    <source>
        <strain evidence="8">20VBR1</strain>
    </source>
</reference>
<dbReference type="Gene3D" id="1.10.287.130">
    <property type="match status" value="1"/>
</dbReference>
<dbReference type="EC" id="2.7.13.3" evidence="2"/>
<dbReference type="GO" id="GO:0000155">
    <property type="term" value="F:phosphorelay sensor kinase activity"/>
    <property type="evidence" value="ECO:0007669"/>
    <property type="project" value="InterPro"/>
</dbReference>
<dbReference type="SMART" id="SM00388">
    <property type="entry name" value="HisKA"/>
    <property type="match status" value="1"/>
</dbReference>
<dbReference type="CDD" id="cd00082">
    <property type="entry name" value="HisKA"/>
    <property type="match status" value="1"/>
</dbReference>
<feature type="coiled-coil region" evidence="6">
    <location>
        <begin position="20"/>
        <end position="47"/>
    </location>
</feature>